<evidence type="ECO:0000313" key="1">
    <source>
        <dbReference type="EMBL" id="OCT60633.1"/>
    </source>
</evidence>
<organism evidence="1 2">
    <name type="scientific">Xenopus laevis</name>
    <name type="common">African clawed frog</name>
    <dbReference type="NCBI Taxonomy" id="8355"/>
    <lineage>
        <taxon>Eukaryota</taxon>
        <taxon>Metazoa</taxon>
        <taxon>Chordata</taxon>
        <taxon>Craniata</taxon>
        <taxon>Vertebrata</taxon>
        <taxon>Euteleostomi</taxon>
        <taxon>Amphibia</taxon>
        <taxon>Batrachia</taxon>
        <taxon>Anura</taxon>
        <taxon>Pipoidea</taxon>
        <taxon>Pipidae</taxon>
        <taxon>Xenopodinae</taxon>
        <taxon>Xenopus</taxon>
        <taxon>Xenopus</taxon>
    </lineage>
</organism>
<accession>A0A974H0S2</accession>
<sequence length="72" mass="7820">MPVQSNQHPVDGRPCPGSALLRQTDVWLLLDAAKVMPTVPRWREAEVPNSSHVTVCTCLAVPTCRLVPSSAE</sequence>
<gene>
    <name evidence="1" type="ORF">XELAEV_18046659mg</name>
</gene>
<protein>
    <submittedName>
        <fullName evidence="1">Uncharacterized protein</fullName>
    </submittedName>
</protein>
<dbReference type="AlphaFoldDB" id="A0A974H0S2"/>
<reference evidence="2" key="1">
    <citation type="journal article" date="2016" name="Nature">
        <title>Genome evolution in the allotetraploid frog Xenopus laevis.</title>
        <authorList>
            <person name="Session A.M."/>
            <person name="Uno Y."/>
            <person name="Kwon T."/>
            <person name="Chapman J.A."/>
            <person name="Toyoda A."/>
            <person name="Takahashi S."/>
            <person name="Fukui A."/>
            <person name="Hikosaka A."/>
            <person name="Suzuki A."/>
            <person name="Kondo M."/>
            <person name="van Heeringen S.J."/>
            <person name="Quigley I."/>
            <person name="Heinz S."/>
            <person name="Ogino H."/>
            <person name="Ochi H."/>
            <person name="Hellsten U."/>
            <person name="Lyons J.B."/>
            <person name="Simakov O."/>
            <person name="Putnam N."/>
            <person name="Stites J."/>
            <person name="Kuroki Y."/>
            <person name="Tanaka T."/>
            <person name="Michiue T."/>
            <person name="Watanabe M."/>
            <person name="Bogdanovic O."/>
            <person name="Lister R."/>
            <person name="Georgiou G."/>
            <person name="Paranjpe S.S."/>
            <person name="van Kruijsbergen I."/>
            <person name="Shu S."/>
            <person name="Carlson J."/>
            <person name="Kinoshita T."/>
            <person name="Ohta Y."/>
            <person name="Mawaribuchi S."/>
            <person name="Jenkins J."/>
            <person name="Grimwood J."/>
            <person name="Schmutz J."/>
            <person name="Mitros T."/>
            <person name="Mozaffari S.V."/>
            <person name="Suzuki Y."/>
            <person name="Haramoto Y."/>
            <person name="Yamamoto T.S."/>
            <person name="Takagi C."/>
            <person name="Heald R."/>
            <person name="Miller K."/>
            <person name="Haudenschild C."/>
            <person name="Kitzman J."/>
            <person name="Nakayama T."/>
            <person name="Izutsu Y."/>
            <person name="Robert J."/>
            <person name="Fortriede J."/>
            <person name="Burns K."/>
            <person name="Lotay V."/>
            <person name="Karimi K."/>
            <person name="Yasuoka Y."/>
            <person name="Dichmann D.S."/>
            <person name="Flajnik M.F."/>
            <person name="Houston D.W."/>
            <person name="Shendure J."/>
            <person name="DuPasquier L."/>
            <person name="Vize P.D."/>
            <person name="Zorn A.M."/>
            <person name="Ito M."/>
            <person name="Marcotte E.M."/>
            <person name="Wallingford J.B."/>
            <person name="Ito Y."/>
            <person name="Asashima M."/>
            <person name="Ueno N."/>
            <person name="Matsuda Y."/>
            <person name="Veenstra G.J."/>
            <person name="Fujiyama A."/>
            <person name="Harland R.M."/>
            <person name="Taira M."/>
            <person name="Rokhsar D.S."/>
        </authorList>
    </citation>
    <scope>NUCLEOTIDE SEQUENCE [LARGE SCALE GENOMIC DNA]</scope>
    <source>
        <strain evidence="2">J</strain>
    </source>
</reference>
<dbReference type="Proteomes" id="UP000694892">
    <property type="component" value="Chromosome 9_10S"/>
</dbReference>
<evidence type="ECO:0000313" key="2">
    <source>
        <dbReference type="Proteomes" id="UP000694892"/>
    </source>
</evidence>
<dbReference type="EMBL" id="CM004483">
    <property type="protein sequence ID" value="OCT60633.1"/>
    <property type="molecule type" value="Genomic_DNA"/>
</dbReference>
<proteinExistence type="predicted"/>
<name>A0A974H0S2_XENLA</name>